<dbReference type="Proteomes" id="UP000738376">
    <property type="component" value="Unassembled WGS sequence"/>
</dbReference>
<evidence type="ECO:0000313" key="2">
    <source>
        <dbReference type="EMBL" id="NMF59602.1"/>
    </source>
</evidence>
<dbReference type="EMBL" id="JAAVJL010000001">
    <property type="protein sequence ID" value="NMF59602.1"/>
    <property type="molecule type" value="Genomic_DNA"/>
</dbReference>
<evidence type="ECO:0000259" key="1">
    <source>
        <dbReference type="Pfam" id="PF12759"/>
    </source>
</evidence>
<evidence type="ECO:0000313" key="3">
    <source>
        <dbReference type="Proteomes" id="UP000738376"/>
    </source>
</evidence>
<dbReference type="Pfam" id="PF12759">
    <property type="entry name" value="HTH_Tnp_IS1"/>
    <property type="match status" value="1"/>
</dbReference>
<sequence length="32" mass="3456">MAINGSGIRDTSRVLGISPTTVINELKKSRKI</sequence>
<gene>
    <name evidence="2" type="ORF">HC246_16650</name>
</gene>
<dbReference type="InterPro" id="IPR024431">
    <property type="entry name" value="InsA_HTH_dom"/>
</dbReference>
<reference evidence="2 3" key="1">
    <citation type="submission" date="2020-03" db="EMBL/GenBank/DDBJ databases">
        <title>Draft Genome Sequence of 2-Methylisoborneol Producing Pseudanabaena yagii Strain GIHE-NHR1 Isolated from North Han River in South Korea.</title>
        <authorList>
            <person name="Jeong J."/>
        </authorList>
    </citation>
    <scope>NUCLEOTIDE SEQUENCE [LARGE SCALE GENOMIC DNA]</scope>
    <source>
        <strain evidence="2 3">GIHE-NHR1</strain>
    </source>
</reference>
<protein>
    <recommendedName>
        <fullName evidence="1">Insertion element IS1 protein InsA helix-turn-helix domain-containing protein</fullName>
    </recommendedName>
</protein>
<keyword evidence="3" id="KW-1185">Reference proteome</keyword>
<feature type="domain" description="Insertion element IS1 protein InsA helix-turn-helix" evidence="1">
    <location>
        <begin position="1"/>
        <end position="30"/>
    </location>
</feature>
<comment type="caution">
    <text evidence="2">The sequence shown here is derived from an EMBL/GenBank/DDBJ whole genome shotgun (WGS) entry which is preliminary data.</text>
</comment>
<organism evidence="2 3">
    <name type="scientific">Pseudanabaena yagii GIHE-NHR1</name>
    <dbReference type="NCBI Taxonomy" id="2722753"/>
    <lineage>
        <taxon>Bacteria</taxon>
        <taxon>Bacillati</taxon>
        <taxon>Cyanobacteriota</taxon>
        <taxon>Cyanophyceae</taxon>
        <taxon>Pseudanabaenales</taxon>
        <taxon>Pseudanabaenaceae</taxon>
        <taxon>Pseudanabaena</taxon>
        <taxon>Pseudanabaena yagii</taxon>
    </lineage>
</organism>
<accession>A0ABX1LTW9</accession>
<proteinExistence type="predicted"/>
<name>A0ABX1LTW9_9CYAN</name>